<evidence type="ECO:0000259" key="4">
    <source>
        <dbReference type="PROSITE" id="PS01124"/>
    </source>
</evidence>
<dbReference type="PANTHER" id="PTHR47894">
    <property type="entry name" value="HTH-TYPE TRANSCRIPTIONAL REGULATOR GADX"/>
    <property type="match status" value="1"/>
</dbReference>
<keyword evidence="2" id="KW-0238">DNA-binding</keyword>
<dbReference type="OrthoDB" id="6079354at2"/>
<name>A0A1M2UV92_MARNT</name>
<dbReference type="PROSITE" id="PS01124">
    <property type="entry name" value="HTH_ARAC_FAMILY_2"/>
    <property type="match status" value="1"/>
</dbReference>
<keyword evidence="1" id="KW-0805">Transcription regulation</keyword>
<proteinExistence type="predicted"/>
<evidence type="ECO:0000313" key="5">
    <source>
        <dbReference type="EMBL" id="OJS99263.1"/>
    </source>
</evidence>
<dbReference type="InterPro" id="IPR009057">
    <property type="entry name" value="Homeodomain-like_sf"/>
</dbReference>
<gene>
    <name evidence="5" type="ORF">BEE62_03640</name>
</gene>
<keyword evidence="6" id="KW-1185">Reference proteome</keyword>
<accession>A0A1M2UV92</accession>
<protein>
    <recommendedName>
        <fullName evidence="4">HTH araC/xylS-type domain-containing protein</fullName>
    </recommendedName>
</protein>
<dbReference type="Pfam" id="PF12833">
    <property type="entry name" value="HTH_18"/>
    <property type="match status" value="1"/>
</dbReference>
<evidence type="ECO:0000256" key="3">
    <source>
        <dbReference type="ARBA" id="ARBA00023163"/>
    </source>
</evidence>
<evidence type="ECO:0000256" key="1">
    <source>
        <dbReference type="ARBA" id="ARBA00023015"/>
    </source>
</evidence>
<dbReference type="SUPFAM" id="SSF46689">
    <property type="entry name" value="Homeodomain-like"/>
    <property type="match status" value="1"/>
</dbReference>
<dbReference type="InterPro" id="IPR018060">
    <property type="entry name" value="HTH_AraC"/>
</dbReference>
<dbReference type="AlphaFoldDB" id="A0A1M2UV92"/>
<dbReference type="GO" id="GO:0005829">
    <property type="term" value="C:cytosol"/>
    <property type="evidence" value="ECO:0007669"/>
    <property type="project" value="TreeGrafter"/>
</dbReference>
<evidence type="ECO:0000256" key="2">
    <source>
        <dbReference type="ARBA" id="ARBA00023125"/>
    </source>
</evidence>
<dbReference type="Proteomes" id="UP000183986">
    <property type="component" value="Unassembled WGS sequence"/>
</dbReference>
<evidence type="ECO:0000313" key="6">
    <source>
        <dbReference type="Proteomes" id="UP000183986"/>
    </source>
</evidence>
<dbReference type="EMBL" id="MPKY01000001">
    <property type="protein sequence ID" value="OJS99263.1"/>
    <property type="molecule type" value="Genomic_DNA"/>
</dbReference>
<dbReference type="SMART" id="SM00342">
    <property type="entry name" value="HTH_ARAC"/>
    <property type="match status" value="1"/>
</dbReference>
<dbReference type="RefSeq" id="WP_072676309.1">
    <property type="nucleotide sequence ID" value="NZ_MPKY01000001.1"/>
</dbReference>
<sequence>MTTVSIVSSQPTVPGTYVLLLMDVAERWNISADKLLAGEGLQPEDCLRSGYRLPRESFANLIERAVSLTGEPGIGFLLGLQMRVSCHGVIGQAAMVARTLGEALEIARAYFDMPSSDLQLRIEREAGHEGDMVRLSLGERDERYRLSEVGAQFLLTGFAAMAEALTGRKLKGEGVIRFPRPSYMERYDHLVAGKLHFDGAFNGFIFDASILDYPLVMSDPVAARIAREQCKEELGRLGGGRSLAQQVRDLVFDEELGFASIEEVAEKLNTTPRTLQRRLQAEGVVFRQLVESIRQHHAERLLLLNQKSIGEVSDLLGYSDVTNFSRAFRRWAGCSPRDYLKQRVAGQQP</sequence>
<dbReference type="GO" id="GO:0000976">
    <property type="term" value="F:transcription cis-regulatory region binding"/>
    <property type="evidence" value="ECO:0007669"/>
    <property type="project" value="TreeGrafter"/>
</dbReference>
<feature type="domain" description="HTH araC/xylS-type" evidence="4">
    <location>
        <begin position="245"/>
        <end position="342"/>
    </location>
</feature>
<dbReference type="Pfam" id="PF12625">
    <property type="entry name" value="Arabinose_bd"/>
    <property type="match status" value="1"/>
</dbReference>
<comment type="caution">
    <text evidence="5">The sequence shown here is derived from an EMBL/GenBank/DDBJ whole genome shotgun (WGS) entry which is preliminary data.</text>
</comment>
<keyword evidence="3" id="KW-0804">Transcription</keyword>
<dbReference type="GO" id="GO:0003700">
    <property type="term" value="F:DNA-binding transcription factor activity"/>
    <property type="evidence" value="ECO:0007669"/>
    <property type="project" value="InterPro"/>
</dbReference>
<dbReference type="Gene3D" id="1.10.10.60">
    <property type="entry name" value="Homeodomain-like"/>
    <property type="match status" value="1"/>
</dbReference>
<reference evidence="5" key="1">
    <citation type="submission" date="2016-11" db="EMBL/GenBank/DDBJ databases">
        <title>Draft Genome Sequence of Marinobacter hydrocarbonoclasticus strain STW2, a polyaromatic aromatic hydrocarbon degrading and denitrifying bacterium from rhizosphere of Seagrass Enhalus acodoides.</title>
        <authorList>
            <person name="Ling J."/>
            <person name="Dong J."/>
        </authorList>
    </citation>
    <scope>NUCLEOTIDE SEQUENCE [LARGE SCALE GENOMIC DNA]</scope>
    <source>
        <strain evidence="5">STW2</strain>
    </source>
</reference>
<dbReference type="PANTHER" id="PTHR47894:SF1">
    <property type="entry name" value="HTH-TYPE TRANSCRIPTIONAL REGULATOR VQSM"/>
    <property type="match status" value="1"/>
</dbReference>
<dbReference type="InterPro" id="IPR032687">
    <property type="entry name" value="AraC-type_N"/>
</dbReference>
<organism evidence="5 6">
    <name type="scientific">Marinobacter nauticus</name>
    <name type="common">Marinobacter hydrocarbonoclasticus</name>
    <name type="synonym">Marinobacter aquaeolei</name>
    <dbReference type="NCBI Taxonomy" id="2743"/>
    <lineage>
        <taxon>Bacteria</taxon>
        <taxon>Pseudomonadati</taxon>
        <taxon>Pseudomonadota</taxon>
        <taxon>Gammaproteobacteria</taxon>
        <taxon>Pseudomonadales</taxon>
        <taxon>Marinobacteraceae</taxon>
        <taxon>Marinobacter</taxon>
    </lineage>
</organism>